<keyword evidence="3" id="KW-1185">Reference proteome</keyword>
<feature type="compositionally biased region" description="Polar residues" evidence="1">
    <location>
        <begin position="108"/>
        <end position="124"/>
    </location>
</feature>
<accession>A0A6L7EWD2</accession>
<evidence type="ECO:0000313" key="2">
    <source>
        <dbReference type="EMBL" id="MXG88495.1"/>
    </source>
</evidence>
<evidence type="ECO:0000256" key="1">
    <source>
        <dbReference type="SAM" id="MobiDB-lite"/>
    </source>
</evidence>
<feature type="region of interest" description="Disordered" evidence="1">
    <location>
        <begin position="79"/>
        <end position="124"/>
    </location>
</feature>
<dbReference type="AlphaFoldDB" id="A0A6L7EWD2"/>
<protein>
    <submittedName>
        <fullName evidence="2">Uncharacterized protein</fullName>
    </submittedName>
</protein>
<name>A0A6L7EWD2_9ACTN</name>
<proteinExistence type="predicted"/>
<sequence length="124" mass="12634">MKKALLALAAVVVVAAIGVGAWIAVGGDGEAVARDTCDGRTTELAVEEDDGALEVSFELQSTAPGETWTVSLVQGGTTLLEGERTTDEDAELDLDAPADSNGDREFTATATSADGTTCTATVTR</sequence>
<gene>
    <name evidence="2" type="ORF">GRQ65_02920</name>
</gene>
<organism evidence="2 3">
    <name type="scientific">Nocardioides flavescens</name>
    <dbReference type="NCBI Taxonomy" id="2691959"/>
    <lineage>
        <taxon>Bacteria</taxon>
        <taxon>Bacillati</taxon>
        <taxon>Actinomycetota</taxon>
        <taxon>Actinomycetes</taxon>
        <taxon>Propionibacteriales</taxon>
        <taxon>Nocardioidaceae</taxon>
        <taxon>Nocardioides</taxon>
    </lineage>
</organism>
<evidence type="ECO:0000313" key="3">
    <source>
        <dbReference type="Proteomes" id="UP000473325"/>
    </source>
</evidence>
<reference evidence="2 3" key="1">
    <citation type="submission" date="2019-12" db="EMBL/GenBank/DDBJ databases">
        <authorList>
            <person name="Kun Z."/>
        </authorList>
    </citation>
    <scope>NUCLEOTIDE SEQUENCE [LARGE SCALE GENOMIC DNA]</scope>
    <source>
        <strain evidence="2 3">YIM 123512</strain>
    </source>
</reference>
<comment type="caution">
    <text evidence="2">The sequence shown here is derived from an EMBL/GenBank/DDBJ whole genome shotgun (WGS) entry which is preliminary data.</text>
</comment>
<dbReference type="RefSeq" id="WP_160875037.1">
    <property type="nucleotide sequence ID" value="NZ_WUEK01000002.1"/>
</dbReference>
<dbReference type="Proteomes" id="UP000473325">
    <property type="component" value="Unassembled WGS sequence"/>
</dbReference>
<dbReference type="EMBL" id="WUEK01000002">
    <property type="protein sequence ID" value="MXG88495.1"/>
    <property type="molecule type" value="Genomic_DNA"/>
</dbReference>